<protein>
    <recommendedName>
        <fullName evidence="3">HTH tetR-type domain-containing protein</fullName>
    </recommendedName>
</protein>
<keyword evidence="2" id="KW-1185">Reference proteome</keyword>
<accession>A0A9X1S5Q6</accession>
<reference evidence="1" key="1">
    <citation type="submission" date="2021-04" db="EMBL/GenBank/DDBJ databases">
        <title>Microbacterium tenobrionis sp. nov. and Microbacterium allomyrinae sp. nov., isolated from larvae of Tenobrio molitor and Allomyrina dichotoma, respectively.</title>
        <authorList>
            <person name="Lee S.D."/>
        </authorList>
    </citation>
    <scope>NUCLEOTIDE SEQUENCE</scope>
    <source>
        <strain evidence="1">BWT-G7</strain>
    </source>
</reference>
<gene>
    <name evidence="1" type="ORF">KEC57_17975</name>
</gene>
<dbReference type="Proteomes" id="UP001139354">
    <property type="component" value="Unassembled WGS sequence"/>
</dbReference>
<sequence>MLEVAVERVKVEGLLLDYANIELEDLIRAAGVPRSTVFRIWPDRVAFVADLVRALFEADPGFDTGFDDETLRLLAAAATGDAEEMATPHGRQIAFRAAVRLAVAHNIATVANSVAWRAYRTMSAALASGDAVPGGEDIRALLSEIEHRYLDRMAEIYRELNQAFGLRMRDGVTERDLALAVVAVIDGMSDHRRIDPAAVDAARVVAMGPEGASEWHLAGLAVYGVYAAFTESLDA</sequence>
<evidence type="ECO:0008006" key="3">
    <source>
        <dbReference type="Google" id="ProtNLM"/>
    </source>
</evidence>
<proteinExistence type="predicted"/>
<dbReference type="Gene3D" id="1.10.357.10">
    <property type="entry name" value="Tetracycline Repressor, domain 2"/>
    <property type="match status" value="1"/>
</dbReference>
<evidence type="ECO:0000313" key="2">
    <source>
        <dbReference type="Proteomes" id="UP001139354"/>
    </source>
</evidence>
<organism evidence="1 2">
    <name type="scientific">Microbacterium allomyrinae</name>
    <dbReference type="NCBI Taxonomy" id="2830666"/>
    <lineage>
        <taxon>Bacteria</taxon>
        <taxon>Bacillati</taxon>
        <taxon>Actinomycetota</taxon>
        <taxon>Actinomycetes</taxon>
        <taxon>Micrococcales</taxon>
        <taxon>Microbacteriaceae</taxon>
        <taxon>Microbacterium</taxon>
    </lineage>
</organism>
<evidence type="ECO:0000313" key="1">
    <source>
        <dbReference type="EMBL" id="MCC2034080.1"/>
    </source>
</evidence>
<dbReference type="AlphaFoldDB" id="A0A9X1S5Q6"/>
<dbReference type="EMBL" id="JAGTTN010000009">
    <property type="protein sequence ID" value="MCC2034080.1"/>
    <property type="molecule type" value="Genomic_DNA"/>
</dbReference>
<name>A0A9X1S5Q6_9MICO</name>
<comment type="caution">
    <text evidence="1">The sequence shown here is derived from an EMBL/GenBank/DDBJ whole genome shotgun (WGS) entry which is preliminary data.</text>
</comment>